<dbReference type="Proteomes" id="UP001527925">
    <property type="component" value="Unassembled WGS sequence"/>
</dbReference>
<comment type="subcellular location">
    <subcellularLocation>
        <location evidence="1">Nucleus</location>
    </subcellularLocation>
</comment>
<evidence type="ECO:0000259" key="6">
    <source>
        <dbReference type="Pfam" id="PF03876"/>
    </source>
</evidence>
<evidence type="ECO:0000259" key="7">
    <source>
        <dbReference type="Pfam" id="PF08292"/>
    </source>
</evidence>
<organism evidence="8 9">
    <name type="scientific">Polyrhizophydium stewartii</name>
    <dbReference type="NCBI Taxonomy" id="2732419"/>
    <lineage>
        <taxon>Eukaryota</taxon>
        <taxon>Fungi</taxon>
        <taxon>Fungi incertae sedis</taxon>
        <taxon>Chytridiomycota</taxon>
        <taxon>Chytridiomycota incertae sedis</taxon>
        <taxon>Chytridiomycetes</taxon>
        <taxon>Rhizophydiales</taxon>
        <taxon>Rhizophydiales incertae sedis</taxon>
        <taxon>Polyrhizophydium</taxon>
    </lineage>
</organism>
<gene>
    <name evidence="8" type="primary">rpc25_2</name>
    <name evidence="8" type="ORF">HK105_201672</name>
</gene>
<keyword evidence="3 8" id="KW-0240">DNA-directed RNA polymerase</keyword>
<dbReference type="PANTHER" id="PTHR12709">
    <property type="entry name" value="DNA-DIRECTED RNA POLYMERASE II, III"/>
    <property type="match status" value="1"/>
</dbReference>
<dbReference type="GO" id="GO:0000428">
    <property type="term" value="C:DNA-directed RNA polymerase complex"/>
    <property type="evidence" value="ECO:0007669"/>
    <property type="project" value="UniProtKB-KW"/>
</dbReference>
<evidence type="ECO:0000256" key="2">
    <source>
        <dbReference type="ARBA" id="ARBA00009307"/>
    </source>
</evidence>
<proteinExistence type="inferred from homology"/>
<evidence type="ECO:0000256" key="3">
    <source>
        <dbReference type="ARBA" id="ARBA00022478"/>
    </source>
</evidence>
<dbReference type="CDD" id="cd04330">
    <property type="entry name" value="RNAP_III_Rpc25_N"/>
    <property type="match status" value="1"/>
</dbReference>
<comment type="caution">
    <text evidence="8">The sequence shown here is derived from an EMBL/GenBank/DDBJ whole genome shotgun (WGS) entry which is preliminary data.</text>
</comment>
<dbReference type="EMBL" id="JADGIZ020000005">
    <property type="protein sequence ID" value="KAL2918838.1"/>
    <property type="molecule type" value="Genomic_DNA"/>
</dbReference>
<evidence type="ECO:0000313" key="8">
    <source>
        <dbReference type="EMBL" id="KAL2918838.1"/>
    </source>
</evidence>
<dbReference type="InterPro" id="IPR045113">
    <property type="entry name" value="Rpb7-like"/>
</dbReference>
<dbReference type="InterPro" id="IPR036898">
    <property type="entry name" value="RNA_pol_Rpb7-like_N_sf"/>
</dbReference>
<dbReference type="SUPFAM" id="SSF88798">
    <property type="entry name" value="N-terminal, heterodimerisation domain of RBP7 (RpoE)"/>
    <property type="match status" value="1"/>
</dbReference>
<keyword evidence="5" id="KW-0539">Nucleus</keyword>
<dbReference type="Gene3D" id="2.40.50.140">
    <property type="entry name" value="Nucleic acid-binding proteins"/>
    <property type="match status" value="1"/>
</dbReference>
<feature type="domain" description="RNA polymerase Rpb7-like N-terminal" evidence="6">
    <location>
        <begin position="9"/>
        <end position="56"/>
    </location>
</feature>
<sequence>MFVLSVLNDIVRVPPKDFSKPENEAIIDELNRKYANKVLHNVGLCISVYDLLEANDPVVHACQDGSYQVRVTFRLVVFRPFKDEILEGRVKDCSAKTGVRVTMDFFDDIIIPPAFLMPGSE</sequence>
<dbReference type="Gene3D" id="3.30.1490.120">
    <property type="entry name" value="RNA polymerase Rpb7-like, N-terminal domain"/>
    <property type="match status" value="1"/>
</dbReference>
<keyword evidence="9" id="KW-1185">Reference proteome</keyword>
<evidence type="ECO:0000256" key="4">
    <source>
        <dbReference type="ARBA" id="ARBA00023163"/>
    </source>
</evidence>
<evidence type="ECO:0000313" key="9">
    <source>
        <dbReference type="Proteomes" id="UP001527925"/>
    </source>
</evidence>
<reference evidence="8 9" key="1">
    <citation type="submission" date="2023-09" db="EMBL/GenBank/DDBJ databases">
        <title>Pangenome analysis of Batrachochytrium dendrobatidis and related Chytrids.</title>
        <authorList>
            <person name="Yacoub M.N."/>
            <person name="Stajich J.E."/>
            <person name="James T.Y."/>
        </authorList>
    </citation>
    <scope>NUCLEOTIDE SEQUENCE [LARGE SCALE GENOMIC DNA]</scope>
    <source>
        <strain evidence="8 9">JEL0888</strain>
    </source>
</reference>
<evidence type="ECO:0000256" key="1">
    <source>
        <dbReference type="ARBA" id="ARBA00004123"/>
    </source>
</evidence>
<dbReference type="PANTHER" id="PTHR12709:SF1">
    <property type="entry name" value="DNA-DIRECTED RNA POLYMERASE III SUBUNIT RPC8"/>
    <property type="match status" value="1"/>
</dbReference>
<feature type="domain" description="RNA polymerase III subunit Rpc25" evidence="7">
    <location>
        <begin position="84"/>
        <end position="120"/>
    </location>
</feature>
<protein>
    <submittedName>
        <fullName evidence="8">DNA-directed RNA polymerase III complex subunit Rpc25</fullName>
    </submittedName>
</protein>
<comment type="similarity">
    <text evidence="2">Belongs to the eukaryotic RPB7/RPC8 RNA polymerase subunit family.</text>
</comment>
<keyword evidence="4" id="KW-0804">Transcription</keyword>
<dbReference type="InterPro" id="IPR012340">
    <property type="entry name" value="NA-bd_OB-fold"/>
</dbReference>
<dbReference type="InterPro" id="IPR013238">
    <property type="entry name" value="RNA_pol_III_Rbc25"/>
</dbReference>
<dbReference type="Pfam" id="PF03876">
    <property type="entry name" value="SHS2_Rpb7-N"/>
    <property type="match status" value="1"/>
</dbReference>
<dbReference type="InterPro" id="IPR005576">
    <property type="entry name" value="Rpb7-like_N"/>
</dbReference>
<name>A0ABR4NH25_9FUNG</name>
<evidence type="ECO:0000256" key="5">
    <source>
        <dbReference type="ARBA" id="ARBA00023242"/>
    </source>
</evidence>
<accession>A0ABR4NH25</accession>
<dbReference type="Pfam" id="PF08292">
    <property type="entry name" value="RNA_pol_Rbc25"/>
    <property type="match status" value="1"/>
</dbReference>